<dbReference type="PANTHER" id="PTHR30388">
    <property type="entry name" value="ALDEHYDE OXIDOREDUCTASE MOLYBDENUM COFACTOR ASSEMBLY PROTEIN"/>
    <property type="match status" value="1"/>
</dbReference>
<dbReference type="OrthoDB" id="9773039at2"/>
<dbReference type="Pfam" id="PF02625">
    <property type="entry name" value="XdhC_CoxI"/>
    <property type="match status" value="1"/>
</dbReference>
<organism evidence="3 4">
    <name type="scientific">Christiangramia aestuarii</name>
    <dbReference type="NCBI Taxonomy" id="1028746"/>
    <lineage>
        <taxon>Bacteria</taxon>
        <taxon>Pseudomonadati</taxon>
        <taxon>Bacteroidota</taxon>
        <taxon>Flavobacteriia</taxon>
        <taxon>Flavobacteriales</taxon>
        <taxon>Flavobacteriaceae</taxon>
        <taxon>Christiangramia</taxon>
    </lineage>
</organism>
<reference evidence="3 4" key="1">
    <citation type="submission" date="2019-07" db="EMBL/GenBank/DDBJ databases">
        <title>Gramella aestuarii sp. nov., isolated from a tidal flat, and emended description of Gramella echinicola.</title>
        <authorList>
            <person name="Liu L."/>
        </authorList>
    </citation>
    <scope>NUCLEOTIDE SEQUENCE [LARGE SCALE GENOMIC DNA]</scope>
    <source>
        <strain evidence="3 4">BS12</strain>
    </source>
</reference>
<name>A0A7M4C1L9_9FLAO</name>
<accession>A0A7M4C1L9</accession>
<evidence type="ECO:0000259" key="1">
    <source>
        <dbReference type="Pfam" id="PF02625"/>
    </source>
</evidence>
<dbReference type="EMBL" id="VJVW01000001">
    <property type="protein sequence ID" value="MUP40959.1"/>
    <property type="molecule type" value="Genomic_DNA"/>
</dbReference>
<dbReference type="AlphaFoldDB" id="A0A7M4C1L9"/>
<gene>
    <name evidence="3" type="ORF">FLP08_00090</name>
</gene>
<feature type="domain" description="XdhC- CoxI" evidence="1">
    <location>
        <begin position="16"/>
        <end position="81"/>
    </location>
</feature>
<dbReference type="InterPro" id="IPR027051">
    <property type="entry name" value="XdhC_Rossmann_dom"/>
</dbReference>
<evidence type="ECO:0000313" key="4">
    <source>
        <dbReference type="Proteomes" id="UP000460416"/>
    </source>
</evidence>
<comment type="caution">
    <text evidence="3">The sequence shown here is derived from an EMBL/GenBank/DDBJ whole genome shotgun (WGS) entry which is preliminary data.</text>
</comment>
<dbReference type="Gene3D" id="3.40.50.720">
    <property type="entry name" value="NAD(P)-binding Rossmann-like Domain"/>
    <property type="match status" value="1"/>
</dbReference>
<dbReference type="InterPro" id="IPR052698">
    <property type="entry name" value="MoCofactor_Util/Proc"/>
</dbReference>
<protein>
    <submittedName>
        <fullName evidence="3">XdhC family protein</fullName>
    </submittedName>
</protein>
<dbReference type="RefSeq" id="WP_156272790.1">
    <property type="nucleotide sequence ID" value="NZ_BAABGI010000005.1"/>
</dbReference>
<keyword evidence="4" id="KW-1185">Reference proteome</keyword>
<dbReference type="Pfam" id="PF13478">
    <property type="entry name" value="XdhC_C"/>
    <property type="match status" value="1"/>
</dbReference>
<evidence type="ECO:0000313" key="3">
    <source>
        <dbReference type="EMBL" id="MUP40959.1"/>
    </source>
</evidence>
<evidence type="ECO:0000259" key="2">
    <source>
        <dbReference type="Pfam" id="PF13478"/>
    </source>
</evidence>
<dbReference type="InterPro" id="IPR003777">
    <property type="entry name" value="XdhC_CoxI"/>
</dbReference>
<sequence>MRELDAIINQYELLKNEGTQSVLATVVHVEGSSYRRAGARMLVDEFGNITGAISGGCLEGDALRKALHAMYQQKNKLITYDTSDEDDAIIGAQLGCNGIIQVLFESLNYQDQMNPCELLKKVIAQKDPLAIVVQFNLDKIKEQYGTSMIIDEKSTFWGKKPEQELLEQILEQSQLVLKENQSVFAELSLHKETSHIFIQIYQPPVKLIIVGAGNDAQILAQQADLLGWDVIVTDGRPTHANKERFTSSCQVIVSKPGETLENIEIDQRSCFVLMSHNYNYDLAVLKLLLDEQKIPYIGLLGPLKKYQRMLDDLKEGGFELKDEILKKIHAPVGLEIGAETPAEIGLSILSEIQSVLTGKTARPLKEKSTPIHEKKDNQFKKVNVKLN</sequence>
<dbReference type="Proteomes" id="UP000460416">
    <property type="component" value="Unassembled WGS sequence"/>
</dbReference>
<feature type="domain" description="XdhC Rossmann" evidence="2">
    <location>
        <begin position="207"/>
        <end position="352"/>
    </location>
</feature>
<dbReference type="PANTHER" id="PTHR30388:SF4">
    <property type="entry name" value="MOLYBDENUM COFACTOR INSERTION CHAPERONE PAOD"/>
    <property type="match status" value="1"/>
</dbReference>
<proteinExistence type="predicted"/>